<feature type="transmembrane region" description="Helical" evidence="7">
    <location>
        <begin position="167"/>
        <end position="189"/>
    </location>
</feature>
<dbReference type="PANTHER" id="PTHR30012">
    <property type="entry name" value="GENERAL SECRETION PATHWAY PROTEIN"/>
    <property type="match status" value="1"/>
</dbReference>
<keyword evidence="10" id="KW-1185">Reference proteome</keyword>
<keyword evidence="6 7" id="KW-0472">Membrane</keyword>
<dbReference type="PANTHER" id="PTHR30012:SF0">
    <property type="entry name" value="TYPE II SECRETION SYSTEM PROTEIN F-RELATED"/>
    <property type="match status" value="1"/>
</dbReference>
<evidence type="ECO:0000256" key="3">
    <source>
        <dbReference type="ARBA" id="ARBA00022475"/>
    </source>
</evidence>
<evidence type="ECO:0000256" key="6">
    <source>
        <dbReference type="ARBA" id="ARBA00023136"/>
    </source>
</evidence>
<dbReference type="Proteomes" id="UP000016521">
    <property type="component" value="Chromosome I"/>
</dbReference>
<sequence length="400" mass="44512">MKSFDYRAYDQSGAKFEGKISALDKKSAYEALAKDGLVPYEIKVNDSQKKRSFFGESKVSLKDIEFFTSELSLLLATGIRIDKGLNIIARTKAKPALAGVINSLSSEIKSGNSLSQALRKHDKVFDSLYCNLVELGESTGELNTVFKGLARDLKFRRTLQGKIVSSLTYPAVIFFVCILSIFFIFNVIIPKMADMFSQAENLPWYTELMLNLSEFVTRFQIPIIAASVFSVAGLVSLFNSKKYQGLIDRLMLRLPILCNATLTLERIRFNSGLALMVNSGLAIDKALELASNNIKNTILTSEVNIAQKKVKEGESLSKTLSQTSIYPPFYISLLEVGEETGSLGPVFDEISSRSREDFEYWTERLTAILEPLMILFMGVFVGGVVVIMLMSMVSLNEVSF</sequence>
<dbReference type="InterPro" id="IPR042094">
    <property type="entry name" value="T2SS_GspF_sf"/>
</dbReference>
<organism evidence="9 10">
    <name type="scientific">Pseudoalteromonas piscicida</name>
    <dbReference type="NCBI Taxonomy" id="43662"/>
    <lineage>
        <taxon>Bacteria</taxon>
        <taxon>Pseudomonadati</taxon>
        <taxon>Pseudomonadota</taxon>
        <taxon>Gammaproteobacteria</taxon>
        <taxon>Alteromonadales</taxon>
        <taxon>Pseudoalteromonadaceae</taxon>
        <taxon>Pseudoalteromonas</taxon>
    </lineage>
</organism>
<evidence type="ECO:0000259" key="8">
    <source>
        <dbReference type="Pfam" id="PF00482"/>
    </source>
</evidence>
<feature type="domain" description="Type II secretion system protein GspF" evidence="8">
    <location>
        <begin position="67"/>
        <end position="190"/>
    </location>
</feature>
<dbReference type="Gene3D" id="1.20.81.30">
    <property type="entry name" value="Type II secretion system (T2SS), domain F"/>
    <property type="match status" value="2"/>
</dbReference>
<keyword evidence="3" id="KW-1003">Cell membrane</keyword>
<evidence type="ECO:0000256" key="1">
    <source>
        <dbReference type="ARBA" id="ARBA00004651"/>
    </source>
</evidence>
<reference evidence="9 10" key="1">
    <citation type="submission" date="2015-06" db="EMBL/GenBank/DDBJ databases">
        <authorList>
            <person name="Xie B.-B."/>
            <person name="Rong J.-C."/>
            <person name="Qin Q.-L."/>
            <person name="Zhang Y.-Z."/>
        </authorList>
    </citation>
    <scope>NUCLEOTIDE SEQUENCE [LARGE SCALE GENOMIC DNA]</scope>
    <source>
        <strain evidence="9 10">JCM 20779</strain>
    </source>
</reference>
<feature type="domain" description="Type II secretion system protein GspF" evidence="8">
    <location>
        <begin position="273"/>
        <end position="390"/>
    </location>
</feature>
<dbReference type="InterPro" id="IPR003004">
    <property type="entry name" value="GspF/PilC"/>
</dbReference>
<evidence type="ECO:0000313" key="10">
    <source>
        <dbReference type="Proteomes" id="UP000016521"/>
    </source>
</evidence>
<feature type="transmembrane region" description="Helical" evidence="7">
    <location>
        <begin position="219"/>
        <end position="239"/>
    </location>
</feature>
<evidence type="ECO:0000256" key="5">
    <source>
        <dbReference type="ARBA" id="ARBA00022989"/>
    </source>
</evidence>
<comment type="subcellular location">
    <subcellularLocation>
        <location evidence="1">Cell membrane</location>
        <topology evidence="1">Multi-pass membrane protein</topology>
    </subcellularLocation>
</comment>
<protein>
    <submittedName>
        <fullName evidence="9">General secretion pathway protein F</fullName>
    </submittedName>
</protein>
<keyword evidence="4 7" id="KW-0812">Transmembrane</keyword>
<evidence type="ECO:0000256" key="2">
    <source>
        <dbReference type="ARBA" id="ARBA00005745"/>
    </source>
</evidence>
<dbReference type="InterPro" id="IPR018076">
    <property type="entry name" value="T2SS_GspF_dom"/>
</dbReference>
<dbReference type="Pfam" id="PF00482">
    <property type="entry name" value="T2SSF"/>
    <property type="match status" value="2"/>
</dbReference>
<proteinExistence type="inferred from homology"/>
<gene>
    <name evidence="9" type="primary">gspF</name>
    <name evidence="9" type="ORF">PPIS_a4274</name>
</gene>
<feature type="transmembrane region" description="Helical" evidence="7">
    <location>
        <begin position="372"/>
        <end position="395"/>
    </location>
</feature>
<dbReference type="EMBL" id="CP011924">
    <property type="protein sequence ID" value="ATD08927.1"/>
    <property type="molecule type" value="Genomic_DNA"/>
</dbReference>
<dbReference type="RefSeq" id="WP_010368611.1">
    <property type="nucleotide sequence ID" value="NZ_CP011924.1"/>
</dbReference>
<keyword evidence="5 7" id="KW-1133">Transmembrane helix</keyword>
<dbReference type="PRINTS" id="PR00812">
    <property type="entry name" value="BCTERIALGSPF"/>
</dbReference>
<name>A0ABN5CH45_PSEO7</name>
<evidence type="ECO:0000256" key="4">
    <source>
        <dbReference type="ARBA" id="ARBA00022692"/>
    </source>
</evidence>
<accession>A0ABN5CH45</accession>
<evidence type="ECO:0000313" key="9">
    <source>
        <dbReference type="EMBL" id="ATD08927.1"/>
    </source>
</evidence>
<evidence type="ECO:0000256" key="7">
    <source>
        <dbReference type="SAM" id="Phobius"/>
    </source>
</evidence>
<comment type="similarity">
    <text evidence="2">Belongs to the GSP F family.</text>
</comment>